<organism evidence="1 2">
    <name type="scientific">Wickerhamomyces mucosus</name>
    <dbReference type="NCBI Taxonomy" id="1378264"/>
    <lineage>
        <taxon>Eukaryota</taxon>
        <taxon>Fungi</taxon>
        <taxon>Dikarya</taxon>
        <taxon>Ascomycota</taxon>
        <taxon>Saccharomycotina</taxon>
        <taxon>Saccharomycetes</taxon>
        <taxon>Phaffomycetales</taxon>
        <taxon>Wickerhamomycetaceae</taxon>
        <taxon>Wickerhamomyces</taxon>
    </lineage>
</organism>
<gene>
    <name evidence="1" type="ORF">WICMUC_003168</name>
</gene>
<reference evidence="1" key="2">
    <citation type="submission" date="2021-01" db="EMBL/GenBank/DDBJ databases">
        <authorList>
            <person name="Schikora-Tamarit M.A."/>
        </authorList>
    </citation>
    <scope>NUCLEOTIDE SEQUENCE</scope>
    <source>
        <strain evidence="1">CBS6341</strain>
    </source>
</reference>
<keyword evidence="2" id="KW-1185">Reference proteome</keyword>
<dbReference type="AlphaFoldDB" id="A0A9P8PNB7"/>
<dbReference type="Proteomes" id="UP000769528">
    <property type="component" value="Unassembled WGS sequence"/>
</dbReference>
<comment type="caution">
    <text evidence="1">The sequence shown here is derived from an EMBL/GenBank/DDBJ whole genome shotgun (WGS) entry which is preliminary data.</text>
</comment>
<dbReference type="OrthoDB" id="10552405at2759"/>
<reference evidence="1" key="1">
    <citation type="journal article" date="2021" name="Open Biol.">
        <title>Shared evolutionary footprints suggest mitochondrial oxidative damage underlies multiple complex I losses in fungi.</title>
        <authorList>
            <person name="Schikora-Tamarit M.A."/>
            <person name="Marcet-Houben M."/>
            <person name="Nosek J."/>
            <person name="Gabaldon T."/>
        </authorList>
    </citation>
    <scope>NUCLEOTIDE SEQUENCE</scope>
    <source>
        <strain evidence="1">CBS6341</strain>
    </source>
</reference>
<sequence>MTGNEPIQVVGSSATEHLEIISEQADHLDTLFPLFQRLIQLIQKFYGLKSLIDSNFELSNHIKTFENVYSELEEFFNENYDKLSIELVELNKTDKSYQDLYLSKLRETQGLDNGSLNKISVNFEKSFDEFLKELELKKLSKNVGNLKPIVIDQDNIINLNELSKSQILDILKVEKIKRSKLNFNNEKILLPKLYSSKKDFESFKEIDSNLQKFIEQDLKSLNKKIQNFNQSHNI</sequence>
<protein>
    <submittedName>
        <fullName evidence="1">Uncharacterized protein</fullName>
    </submittedName>
</protein>
<dbReference type="EMBL" id="JAEUBF010000845">
    <property type="protein sequence ID" value="KAH3674622.1"/>
    <property type="molecule type" value="Genomic_DNA"/>
</dbReference>
<evidence type="ECO:0000313" key="1">
    <source>
        <dbReference type="EMBL" id="KAH3674622.1"/>
    </source>
</evidence>
<proteinExistence type="predicted"/>
<name>A0A9P8PNB7_9ASCO</name>
<evidence type="ECO:0000313" key="2">
    <source>
        <dbReference type="Proteomes" id="UP000769528"/>
    </source>
</evidence>
<accession>A0A9P8PNB7</accession>